<dbReference type="PANTHER" id="PTHR43798">
    <property type="entry name" value="MONOACYLGLYCEROL LIPASE"/>
    <property type="match status" value="1"/>
</dbReference>
<organism evidence="3 4">
    <name type="scientific">Nonlabens xylanidelens</name>
    <dbReference type="NCBI Taxonomy" id="191564"/>
    <lineage>
        <taxon>Bacteria</taxon>
        <taxon>Pseudomonadati</taxon>
        <taxon>Bacteroidota</taxon>
        <taxon>Flavobacteriia</taxon>
        <taxon>Flavobacteriales</taxon>
        <taxon>Flavobacteriaceae</taxon>
        <taxon>Nonlabens</taxon>
    </lineage>
</organism>
<dbReference type="InterPro" id="IPR000073">
    <property type="entry name" value="AB_hydrolase_1"/>
</dbReference>
<dbReference type="InterPro" id="IPR050266">
    <property type="entry name" value="AB_hydrolase_sf"/>
</dbReference>
<dbReference type="EMBL" id="PTJE01000001">
    <property type="protein sequence ID" value="PPK96613.1"/>
    <property type="molecule type" value="Genomic_DNA"/>
</dbReference>
<keyword evidence="4" id="KW-1185">Reference proteome</keyword>
<evidence type="ECO:0000256" key="1">
    <source>
        <dbReference type="SAM" id="SignalP"/>
    </source>
</evidence>
<dbReference type="Gene3D" id="3.40.50.1820">
    <property type="entry name" value="alpha/beta hydrolase"/>
    <property type="match status" value="1"/>
</dbReference>
<reference evidence="3 4" key="1">
    <citation type="submission" date="2018-02" db="EMBL/GenBank/DDBJ databases">
        <title>Genomic Encyclopedia of Archaeal and Bacterial Type Strains, Phase II (KMG-II): from individual species to whole genera.</title>
        <authorList>
            <person name="Goeker M."/>
        </authorList>
    </citation>
    <scope>NUCLEOTIDE SEQUENCE [LARGE SCALE GENOMIC DNA]</scope>
    <source>
        <strain evidence="3 4">DSM 16809</strain>
    </source>
</reference>
<evidence type="ECO:0000313" key="3">
    <source>
        <dbReference type="EMBL" id="PPK96613.1"/>
    </source>
</evidence>
<protein>
    <submittedName>
        <fullName evidence="3">Pimeloyl-ACP methyl ester carboxylesterase</fullName>
    </submittedName>
</protein>
<feature type="signal peptide" evidence="1">
    <location>
        <begin position="1"/>
        <end position="21"/>
    </location>
</feature>
<dbReference type="RefSeq" id="WP_104514162.1">
    <property type="nucleotide sequence ID" value="NZ_MQVW01000027.1"/>
</dbReference>
<proteinExistence type="predicted"/>
<feature type="chain" id="PRO_5015528193" evidence="1">
    <location>
        <begin position="22"/>
        <end position="280"/>
    </location>
</feature>
<dbReference type="OrthoDB" id="7172093at2"/>
<name>A0A2S6IQT3_9FLAO</name>
<gene>
    <name evidence="3" type="ORF">LY01_00436</name>
</gene>
<dbReference type="InterPro" id="IPR029058">
    <property type="entry name" value="AB_hydrolase_fold"/>
</dbReference>
<dbReference type="Proteomes" id="UP000239002">
    <property type="component" value="Unassembled WGS sequence"/>
</dbReference>
<keyword evidence="1" id="KW-0732">Signal</keyword>
<dbReference type="AlphaFoldDB" id="A0A2S6IQT3"/>
<evidence type="ECO:0000313" key="4">
    <source>
        <dbReference type="Proteomes" id="UP000239002"/>
    </source>
</evidence>
<accession>A0A2S6IQT3</accession>
<evidence type="ECO:0000259" key="2">
    <source>
        <dbReference type="Pfam" id="PF00561"/>
    </source>
</evidence>
<dbReference type="Pfam" id="PF00561">
    <property type="entry name" value="Abhydrolase_1"/>
    <property type="match status" value="1"/>
</dbReference>
<comment type="caution">
    <text evidence="3">The sequence shown here is derived from an EMBL/GenBank/DDBJ whole genome shotgun (WGS) entry which is preliminary data.</text>
</comment>
<feature type="domain" description="AB hydrolase-1" evidence="2">
    <location>
        <begin position="35"/>
        <end position="135"/>
    </location>
</feature>
<sequence>MKFLFKLSLIAVLFFVQQVSAQLESVSPIVTGSGNPVLFLPGFASNASVWDATVTQFSKTNQCHIIDYAGFGKVEPIDFPWLPTILEDLKAYVHSIDNDQLVIVGHSMGGTIATWLASQSDLKIKEIIIVDGLPCTGALMFPNFSPESMTYDNPYNQNMLSMEDAAFEQMAMGMAQGMVTSSQHQLEIKQSILNCDRKTYVYGFTDYLKLDVRPLLNKITVPVTILGAGKLYGVEGATQTYKNQYKNLSSYNLIVNKDAMHFIMLDAPIWFQKQLQLILV</sequence>
<dbReference type="SUPFAM" id="SSF53474">
    <property type="entry name" value="alpha/beta-Hydrolases"/>
    <property type="match status" value="1"/>
</dbReference>